<evidence type="ECO:0000256" key="22">
    <source>
        <dbReference type="ARBA" id="ARBA00045695"/>
    </source>
</evidence>
<feature type="disulfide bond" evidence="24">
    <location>
        <begin position="1108"/>
        <end position="1135"/>
    </location>
</feature>
<keyword evidence="30" id="KW-1185">Reference proteome</keyword>
<keyword evidence="10" id="KW-0677">Repeat</keyword>
<keyword evidence="9" id="KW-0430">Lectin</keyword>
<feature type="disulfide bond" evidence="23">
    <location>
        <begin position="186"/>
        <end position="195"/>
    </location>
</feature>
<feature type="domain" description="EGF-like" evidence="26">
    <location>
        <begin position="166"/>
        <end position="196"/>
    </location>
</feature>
<accession>A0AAV1N748</accession>
<evidence type="ECO:0000256" key="6">
    <source>
        <dbReference type="ARBA" id="ARBA00022692"/>
    </source>
</evidence>
<dbReference type="PROSITE" id="PS00022">
    <property type="entry name" value="EGF_1"/>
    <property type="match status" value="1"/>
</dbReference>
<keyword evidence="13 25" id="KW-1133">Transmembrane helix</keyword>
<comment type="caution">
    <text evidence="29">The sequence shown here is derived from an EMBL/GenBank/DDBJ whole genome shotgun (WGS) entry which is preliminary data.</text>
</comment>
<proteinExistence type="inferred from homology"/>
<feature type="disulfide bond" evidence="24">
    <location>
        <begin position="1170"/>
        <end position="1197"/>
    </location>
</feature>
<dbReference type="PANTHER" id="PTHR19325">
    <property type="entry name" value="COMPLEMENT COMPONENT-RELATED SUSHI DOMAIN-CONTAINING"/>
    <property type="match status" value="1"/>
</dbReference>
<dbReference type="SUPFAM" id="SSF56436">
    <property type="entry name" value="C-type lectin-like"/>
    <property type="match status" value="1"/>
</dbReference>
<keyword evidence="4 23" id="KW-0245">EGF-like domain</keyword>
<dbReference type="Pfam" id="PF00084">
    <property type="entry name" value="Sushi"/>
    <property type="match status" value="19"/>
</dbReference>
<keyword evidence="16" id="KW-0325">Glycoprotein</keyword>
<gene>
    <name evidence="29" type="ORF">FSCOSCO3_A002615</name>
</gene>
<evidence type="ECO:0000313" key="30">
    <source>
        <dbReference type="Proteomes" id="UP001314229"/>
    </source>
</evidence>
<evidence type="ECO:0000256" key="10">
    <source>
        <dbReference type="ARBA" id="ARBA00022737"/>
    </source>
</evidence>
<feature type="domain" description="Sushi" evidence="28">
    <location>
        <begin position="199"/>
        <end position="262"/>
    </location>
</feature>
<keyword evidence="15 23" id="KW-1015">Disulfide bond</keyword>
<evidence type="ECO:0000256" key="13">
    <source>
        <dbReference type="ARBA" id="ARBA00022989"/>
    </source>
</evidence>
<feature type="domain" description="Sushi" evidence="28">
    <location>
        <begin position="1262"/>
        <end position="1324"/>
    </location>
</feature>
<keyword evidence="7" id="KW-0479">Metal-binding</keyword>
<keyword evidence="6 25" id="KW-0812">Transmembrane</keyword>
<dbReference type="PROSITE" id="PS00615">
    <property type="entry name" value="C_TYPE_LECTIN_1"/>
    <property type="match status" value="1"/>
</dbReference>
<feature type="domain" description="Sushi" evidence="28">
    <location>
        <begin position="390"/>
        <end position="449"/>
    </location>
</feature>
<keyword evidence="8" id="KW-0732">Signal</keyword>
<dbReference type="InterPro" id="IPR016187">
    <property type="entry name" value="CTDL_fold"/>
</dbReference>
<feature type="disulfide bond" evidence="24">
    <location>
        <begin position="233"/>
        <end position="260"/>
    </location>
</feature>
<feature type="disulfide bond" evidence="24">
    <location>
        <begin position="549"/>
        <end position="576"/>
    </location>
</feature>
<feature type="disulfide bond" evidence="24">
    <location>
        <begin position="736"/>
        <end position="763"/>
    </location>
</feature>
<dbReference type="InterPro" id="IPR050350">
    <property type="entry name" value="Compl-Cell_Adhes-Reg"/>
</dbReference>
<organism evidence="29 30">
    <name type="scientific">Scomber scombrus</name>
    <name type="common">Atlantic mackerel</name>
    <name type="synonym">Scomber vernalis</name>
    <dbReference type="NCBI Taxonomy" id="13677"/>
    <lineage>
        <taxon>Eukaryota</taxon>
        <taxon>Metazoa</taxon>
        <taxon>Chordata</taxon>
        <taxon>Craniata</taxon>
        <taxon>Vertebrata</taxon>
        <taxon>Euteleostomi</taxon>
        <taxon>Actinopterygii</taxon>
        <taxon>Neopterygii</taxon>
        <taxon>Teleostei</taxon>
        <taxon>Neoteleostei</taxon>
        <taxon>Acanthomorphata</taxon>
        <taxon>Pelagiaria</taxon>
        <taxon>Scombriformes</taxon>
        <taxon>Scombridae</taxon>
        <taxon>Scomber</taxon>
    </lineage>
</organism>
<evidence type="ECO:0000256" key="5">
    <source>
        <dbReference type="ARBA" id="ARBA00022659"/>
    </source>
</evidence>
<feature type="domain" description="Sushi" evidence="28">
    <location>
        <begin position="1138"/>
        <end position="1199"/>
    </location>
</feature>
<comment type="subunit">
    <text evidence="17">Interacts with SELPLG/PSGL1 and PODXL2 through the sialyl Lewis X epitope. SELPLG sulfation appears not to be required for this interaction.</text>
</comment>
<feature type="domain" description="Sushi" evidence="28">
    <location>
        <begin position="579"/>
        <end position="639"/>
    </location>
</feature>
<reference evidence="29 30" key="1">
    <citation type="submission" date="2024-01" db="EMBL/GenBank/DDBJ databases">
        <authorList>
            <person name="Alioto T."/>
            <person name="Alioto T."/>
            <person name="Gomez Garrido J."/>
        </authorList>
    </citation>
    <scope>NUCLEOTIDE SEQUENCE [LARGE SCALE GENOMIC DNA]</scope>
</reference>
<feature type="disulfide bond" evidence="24">
    <location>
        <begin position="859"/>
        <end position="886"/>
    </location>
</feature>
<feature type="domain" description="Sushi" evidence="28">
    <location>
        <begin position="640"/>
        <end position="701"/>
    </location>
</feature>
<feature type="transmembrane region" description="Helical" evidence="25">
    <location>
        <begin position="1396"/>
        <end position="1420"/>
    </location>
</feature>
<feature type="disulfide bond" evidence="24">
    <location>
        <begin position="1045"/>
        <end position="1072"/>
    </location>
</feature>
<evidence type="ECO:0000256" key="8">
    <source>
        <dbReference type="ARBA" id="ARBA00022729"/>
    </source>
</evidence>
<evidence type="ECO:0000256" key="15">
    <source>
        <dbReference type="ARBA" id="ARBA00023157"/>
    </source>
</evidence>
<feature type="disulfide bond" evidence="24">
    <location>
        <begin position="420"/>
        <end position="447"/>
    </location>
</feature>
<comment type="subcellular location">
    <subcellularLocation>
        <location evidence="1">Cell membrane</location>
        <topology evidence="1">Single-pass type I membrane protein</topology>
    </subcellularLocation>
</comment>
<feature type="disulfide bond" evidence="24">
    <location>
        <begin position="1232"/>
        <end position="1259"/>
    </location>
</feature>
<dbReference type="PROSITE" id="PS50026">
    <property type="entry name" value="EGF_3"/>
    <property type="match status" value="1"/>
</dbReference>
<evidence type="ECO:0000256" key="16">
    <source>
        <dbReference type="ARBA" id="ARBA00023180"/>
    </source>
</evidence>
<feature type="domain" description="Sushi" evidence="28">
    <location>
        <begin position="702"/>
        <end position="765"/>
    </location>
</feature>
<sequence length="1449" mass="158057">MEFCFGLLQTSGSKRSASWISLTLLYSMLCMWTSVECWSYYYSNDTMNWSQARAWCREHYTDMVAIQNQEEIGHLNTWLPRKSTYYWIGIRKINDVWTWVGTNKALTPEATNWAVGEPNNGKKRKRGGLNEDCVEMYIKREQQPGKWNDERCEKTKTALCYTAACKNDSCIQGECVETINSHKCECFEGFYGERCEHVVKCDKNKVTVPNKGSVNCTHTNGNFSYDSKCSYSCEEGYQLSMSRPLKCTASKTWSEQPPTCKLVQCPKLSDLESGSMNCSDPLGPLSYQSTCVFTCAEGYALVGSSSNTLQCETSGQWNDSLPLCVPVQCPALQDPENGHVSCSDNKDMRYTYGFTCSFSCVPGYKLVGLSKVTCTSSAEWNEGMPRCEAITCQNPEGEAHLIPRCSHPELRPDSTCSFSCEAGFELQGADSIKCSENGQWTKAIPTCKAMGCPAPEVQTRVGVSCTPSLSSPVSAGTPYPLGIVCTFSCDEGNELQGALSMECVRSGQWTFTPPTCIAKRCPLLESPENGHVNCSNSEPVYNSQCSFTCNQDFSLDGHDLLTCDRHGNWTGEIPNCQAVECPPLSQPDAYHNCTEGNQKFKFNSTCHFKCNPGFLMIGSPKVTCGITGAWSGPRPACTTITCEPLLNLEQGSHNCLHPFGSNRFNSSCHFHCELGFRLVGAAQLLCQARGHWDYPVPLCQAEQCPVLNHTEISGGNMNCSHPIAPYSYNSTCEVRCEEGYWLSGQDHIRCDHTGQWTASVPTCEVQKCSSIFFPTGNMTCVDTVEPFSFGSECNFSCQEGFYLIGENTITCLASGNWSKPTPACAVVQCNSLKVPPHGSMQCQDPLSAYSYGSVCTVKCEEGFDLIGTNMTKCLSGGNWSHALPLCQAKRCHPINSPPHGSLSCNDTNGSISFGSKCVTTCEEGFLMNGTAETECNSLGMWSADIPHCLARRCPTLNFPPHGSFVCADPHGEFSFGSHCTSACEEGFVLNGTADTECTYVGTWSTDIPCCLARRCPNVNSPSHGSLACSDPHGVFSFGSQCNSTCEEGFILNGTAETECTPVGIWSTEIPQCPARPCPLLVKAPQHGTVNCSHPYSLFSYDSHCDFECNEGFLLRGISATTCNTSGEWSQDVPTCQPKRCPTLNSPPHGSLACSGPHGAFSFGSHCMSTCEEGFVLNGTADTECNSQGSWSTDIPRCFAKRCPILNSPTHGSLACSDPHGAFSFGSQCKSTCEEGFFLNGTADTECTSVGTWSTEISHCLARPCPLLANAPQHRSMNCSHSYSPFSYGSHCDFECNEGFWMRGTSATTCNTSGHWSPDVPTCQPVQCEAIHPLSLRLSMDCSHPLGNFRFDSQCLFTCKEGYFLNGTEVLICSSTGLWSDTLPTCIVEGLPVGSALLLYTGVGAATAIVPLVLIGLALWLMRLFKKKENPIISDEHGAWEEQENPAFEL</sequence>
<feature type="disulfide bond" evidence="24">
    <location>
        <begin position="1295"/>
        <end position="1322"/>
    </location>
</feature>
<dbReference type="SMART" id="SM00032">
    <property type="entry name" value="CCP"/>
    <property type="match status" value="19"/>
</dbReference>
<evidence type="ECO:0000256" key="21">
    <source>
        <dbReference type="ARBA" id="ARBA00043124"/>
    </source>
</evidence>
<keyword evidence="11" id="KW-0106">Calcium</keyword>
<feature type="disulfide bond" evidence="24">
    <location>
        <begin position="797"/>
        <end position="824"/>
    </location>
</feature>
<feature type="domain" description="Sushi" evidence="28">
    <location>
        <begin position="1075"/>
        <end position="1137"/>
    </location>
</feature>
<feature type="domain" description="Sushi" evidence="28">
    <location>
        <begin position="450"/>
        <end position="518"/>
    </location>
</feature>
<feature type="domain" description="Sushi" evidence="28">
    <location>
        <begin position="1200"/>
        <end position="1261"/>
    </location>
</feature>
<feature type="domain" description="Sushi" evidence="28">
    <location>
        <begin position="519"/>
        <end position="578"/>
    </location>
</feature>
<dbReference type="SMART" id="SM00181">
    <property type="entry name" value="EGF"/>
    <property type="match status" value="3"/>
</dbReference>
<feature type="domain" description="Sushi" evidence="28">
    <location>
        <begin position="327"/>
        <end position="389"/>
    </location>
</feature>
<feature type="disulfide bond" evidence="24">
    <location>
        <begin position="921"/>
        <end position="948"/>
    </location>
</feature>
<dbReference type="CDD" id="cd03592">
    <property type="entry name" value="CLECT_selectins_like"/>
    <property type="match status" value="1"/>
</dbReference>
<feature type="domain" description="Sushi" evidence="28">
    <location>
        <begin position="827"/>
        <end position="888"/>
    </location>
</feature>
<evidence type="ECO:0000256" key="25">
    <source>
        <dbReference type="SAM" id="Phobius"/>
    </source>
</evidence>
<evidence type="ECO:0000259" key="26">
    <source>
        <dbReference type="PROSITE" id="PS50026"/>
    </source>
</evidence>
<evidence type="ECO:0000256" key="19">
    <source>
        <dbReference type="ARBA" id="ARBA00041401"/>
    </source>
</evidence>
<feature type="disulfide bond" evidence="24">
    <location>
        <begin position="1358"/>
        <end position="1385"/>
    </location>
</feature>
<dbReference type="PRINTS" id="PR00343">
    <property type="entry name" value="SELECTIN"/>
</dbReference>
<dbReference type="Gene3D" id="2.10.70.10">
    <property type="entry name" value="Complement Module, domain 1"/>
    <property type="match status" value="19"/>
</dbReference>
<dbReference type="PROSITE" id="PS50923">
    <property type="entry name" value="SUSHI"/>
    <property type="match status" value="19"/>
</dbReference>
<evidence type="ECO:0000256" key="1">
    <source>
        <dbReference type="ARBA" id="ARBA00004251"/>
    </source>
</evidence>
<feature type="domain" description="Sushi" evidence="28">
    <location>
        <begin position="263"/>
        <end position="326"/>
    </location>
</feature>
<evidence type="ECO:0000256" key="2">
    <source>
        <dbReference type="ARBA" id="ARBA00007360"/>
    </source>
</evidence>
<comment type="similarity">
    <text evidence="2">Belongs to the selectin/LECAM family.</text>
</comment>
<dbReference type="PROSITE" id="PS01186">
    <property type="entry name" value="EGF_2"/>
    <property type="match status" value="1"/>
</dbReference>
<dbReference type="InterPro" id="IPR018378">
    <property type="entry name" value="C-type_lectin_CS"/>
</dbReference>
<evidence type="ECO:0000256" key="17">
    <source>
        <dbReference type="ARBA" id="ARBA00038738"/>
    </source>
</evidence>
<dbReference type="GO" id="GO:0007155">
    <property type="term" value="P:cell adhesion"/>
    <property type="evidence" value="ECO:0007669"/>
    <property type="project" value="UniProtKB-KW"/>
</dbReference>
<dbReference type="SMART" id="SM00034">
    <property type="entry name" value="CLECT"/>
    <property type="match status" value="1"/>
</dbReference>
<evidence type="ECO:0000256" key="3">
    <source>
        <dbReference type="ARBA" id="ARBA00022475"/>
    </source>
</evidence>
<keyword evidence="3" id="KW-1003">Cell membrane</keyword>
<feature type="domain" description="Sushi" evidence="28">
    <location>
        <begin position="951"/>
        <end position="1012"/>
    </location>
</feature>
<dbReference type="FunFam" id="3.10.100.10:FF:000007">
    <property type="entry name" value="L-selectin"/>
    <property type="match status" value="1"/>
</dbReference>
<evidence type="ECO:0000256" key="11">
    <source>
        <dbReference type="ARBA" id="ARBA00022837"/>
    </source>
</evidence>
<dbReference type="InterPro" id="IPR033991">
    <property type="entry name" value="Selectin_CTLD"/>
</dbReference>
<name>A0AAV1N748_SCOSC</name>
<dbReference type="EMBL" id="CAWUFR010000021">
    <property type="protein sequence ID" value="CAK6955387.1"/>
    <property type="molecule type" value="Genomic_DNA"/>
</dbReference>
<evidence type="ECO:0000259" key="28">
    <source>
        <dbReference type="PROSITE" id="PS50923"/>
    </source>
</evidence>
<dbReference type="GO" id="GO:0005886">
    <property type="term" value="C:plasma membrane"/>
    <property type="evidence" value="ECO:0007669"/>
    <property type="project" value="UniProtKB-SubCell"/>
</dbReference>
<dbReference type="Pfam" id="PF00059">
    <property type="entry name" value="Lectin_C"/>
    <property type="match status" value="1"/>
</dbReference>
<evidence type="ECO:0000313" key="29">
    <source>
        <dbReference type="EMBL" id="CAK6955387.1"/>
    </source>
</evidence>
<dbReference type="InterPro" id="IPR035976">
    <property type="entry name" value="Sushi/SCR/CCP_sf"/>
</dbReference>
<dbReference type="InterPro" id="IPR000436">
    <property type="entry name" value="Sushi_SCR_CCP_dom"/>
</dbReference>
<dbReference type="PROSITE" id="PS50041">
    <property type="entry name" value="C_TYPE_LECTIN_2"/>
    <property type="match status" value="1"/>
</dbReference>
<dbReference type="Gene3D" id="3.10.100.10">
    <property type="entry name" value="Mannose-Binding Protein A, subunit A"/>
    <property type="match status" value="1"/>
</dbReference>
<feature type="disulfide bond" evidence="24">
    <location>
        <begin position="610"/>
        <end position="637"/>
    </location>
</feature>
<keyword evidence="5 24" id="KW-0768">Sushi</keyword>
<evidence type="ECO:0000256" key="23">
    <source>
        <dbReference type="PROSITE-ProRule" id="PRU00076"/>
    </source>
</evidence>
<dbReference type="CDD" id="cd00033">
    <property type="entry name" value="CCP"/>
    <property type="match status" value="19"/>
</dbReference>
<dbReference type="FunFam" id="2.10.70.10:FF:000001">
    <property type="entry name" value="Selectin P"/>
    <property type="match status" value="13"/>
</dbReference>
<feature type="domain" description="Sushi" evidence="28">
    <location>
        <begin position="1013"/>
        <end position="1074"/>
    </location>
</feature>
<evidence type="ECO:0000256" key="18">
    <source>
        <dbReference type="ARBA" id="ARBA00040812"/>
    </source>
</evidence>
<feature type="disulfide bond" evidence="24">
    <location>
        <begin position="489"/>
        <end position="516"/>
    </location>
</feature>
<comment type="function">
    <text evidence="22">Cell-surface glycoprotein having a role in immunoadhesion. Mediates in the adhesion of blood neutrophils in cytokine-activated endothelium through interaction with SELPLG/PSGL1. May have a role in capillary morphogenesis.</text>
</comment>
<feature type="domain" description="Sushi" evidence="28">
    <location>
        <begin position="1325"/>
        <end position="1387"/>
    </location>
</feature>
<dbReference type="InterPro" id="IPR002396">
    <property type="entry name" value="Selectin_superfamily"/>
</dbReference>
<dbReference type="InterPro" id="IPR001304">
    <property type="entry name" value="C-type_lectin-like"/>
</dbReference>
<feature type="disulfide bond" evidence="24">
    <location>
        <begin position="581"/>
        <end position="624"/>
    </location>
</feature>
<feature type="domain" description="C-type lectin" evidence="27">
    <location>
        <begin position="35"/>
        <end position="161"/>
    </location>
</feature>
<dbReference type="Proteomes" id="UP001314229">
    <property type="component" value="Unassembled WGS sequence"/>
</dbReference>
<keyword evidence="12" id="KW-0130">Cell adhesion</keyword>
<evidence type="ECO:0000256" key="7">
    <source>
        <dbReference type="ARBA" id="ARBA00022723"/>
    </source>
</evidence>
<dbReference type="GO" id="GO:0046872">
    <property type="term" value="F:metal ion binding"/>
    <property type="evidence" value="ECO:0007669"/>
    <property type="project" value="UniProtKB-KW"/>
</dbReference>
<dbReference type="GO" id="GO:0030246">
    <property type="term" value="F:carbohydrate binding"/>
    <property type="evidence" value="ECO:0007669"/>
    <property type="project" value="UniProtKB-KW"/>
</dbReference>
<feature type="domain" description="Sushi" evidence="28">
    <location>
        <begin position="766"/>
        <end position="826"/>
    </location>
</feature>
<comment type="caution">
    <text evidence="23">Lacks conserved residue(s) required for the propagation of feature annotation.</text>
</comment>
<dbReference type="SUPFAM" id="SSF57535">
    <property type="entry name" value="Complement control module/SCR domain"/>
    <property type="match status" value="19"/>
</dbReference>
<dbReference type="PANTHER" id="PTHR19325:SF493">
    <property type="entry name" value="E-SELECTIN"/>
    <property type="match status" value="1"/>
</dbReference>
<evidence type="ECO:0000256" key="9">
    <source>
        <dbReference type="ARBA" id="ARBA00022734"/>
    </source>
</evidence>
<keyword evidence="14 25" id="KW-0472">Membrane</keyword>
<protein>
    <recommendedName>
        <fullName evidence="18">E-selectin</fullName>
    </recommendedName>
    <alternativeName>
        <fullName evidence="19">CD62 antigen-like family member E</fullName>
    </alternativeName>
    <alternativeName>
        <fullName evidence="20">Endothelial leukocyte adhesion molecule 1</fullName>
    </alternativeName>
    <alternativeName>
        <fullName evidence="21">Leukocyte-endothelial cell adhesion molecule 2</fullName>
    </alternativeName>
</protein>
<feature type="domain" description="Sushi" evidence="28">
    <location>
        <begin position="889"/>
        <end position="950"/>
    </location>
</feature>
<feature type="disulfide bond" evidence="24">
    <location>
        <begin position="768"/>
        <end position="811"/>
    </location>
</feature>
<evidence type="ECO:0000256" key="12">
    <source>
        <dbReference type="ARBA" id="ARBA00022889"/>
    </source>
</evidence>
<evidence type="ECO:0000256" key="24">
    <source>
        <dbReference type="PROSITE-ProRule" id="PRU00302"/>
    </source>
</evidence>
<dbReference type="InterPro" id="IPR016186">
    <property type="entry name" value="C-type_lectin-like/link_sf"/>
</dbReference>
<evidence type="ECO:0000259" key="27">
    <source>
        <dbReference type="PROSITE" id="PS50041"/>
    </source>
</evidence>
<feature type="disulfide bond" evidence="24">
    <location>
        <begin position="360"/>
        <end position="387"/>
    </location>
</feature>
<evidence type="ECO:0000256" key="20">
    <source>
        <dbReference type="ARBA" id="ARBA00042113"/>
    </source>
</evidence>
<evidence type="ECO:0000256" key="4">
    <source>
        <dbReference type="ARBA" id="ARBA00022536"/>
    </source>
</evidence>
<feature type="disulfide bond" evidence="24">
    <location>
        <begin position="983"/>
        <end position="1010"/>
    </location>
</feature>
<dbReference type="InterPro" id="IPR000742">
    <property type="entry name" value="EGF"/>
</dbReference>
<feature type="disulfide bond" evidence="24">
    <location>
        <begin position="672"/>
        <end position="699"/>
    </location>
</feature>
<evidence type="ECO:0000256" key="14">
    <source>
        <dbReference type="ARBA" id="ARBA00023136"/>
    </source>
</evidence>